<gene>
    <name evidence="16" type="ORF">EV356DRAFT_509331</name>
</gene>
<dbReference type="Gene3D" id="2.30.30.230">
    <property type="entry name" value="Fumarylacetoacetase, N-terminal domain"/>
    <property type="match status" value="1"/>
</dbReference>
<dbReference type="PANTHER" id="PTHR43069">
    <property type="entry name" value="FUMARYLACETOACETASE"/>
    <property type="match status" value="1"/>
</dbReference>
<evidence type="ECO:0000256" key="4">
    <source>
        <dbReference type="ARBA" id="ARBA00022723"/>
    </source>
</evidence>
<dbReference type="Proteomes" id="UP000800092">
    <property type="component" value="Unassembled WGS sequence"/>
</dbReference>
<comment type="catalytic activity">
    <reaction evidence="13">
        <text>4-fumarylacetoacetate + H2O = acetoacetate + fumarate + H(+)</text>
        <dbReference type="Rhea" id="RHEA:10244"/>
        <dbReference type="ChEBI" id="CHEBI:13705"/>
        <dbReference type="ChEBI" id="CHEBI:15377"/>
        <dbReference type="ChEBI" id="CHEBI:15378"/>
        <dbReference type="ChEBI" id="CHEBI:18034"/>
        <dbReference type="ChEBI" id="CHEBI:29806"/>
        <dbReference type="EC" id="3.7.1.2"/>
    </reaction>
</comment>
<dbReference type="EC" id="3.7.1.2" evidence="3 13"/>
<name>A0A6A6GWJ6_VIRVR</name>
<organism evidence="16 17">
    <name type="scientific">Viridothelium virens</name>
    <name type="common">Speckled blister lichen</name>
    <name type="synonym">Trypethelium virens</name>
    <dbReference type="NCBI Taxonomy" id="1048519"/>
    <lineage>
        <taxon>Eukaryota</taxon>
        <taxon>Fungi</taxon>
        <taxon>Dikarya</taxon>
        <taxon>Ascomycota</taxon>
        <taxon>Pezizomycotina</taxon>
        <taxon>Dothideomycetes</taxon>
        <taxon>Dothideomycetes incertae sedis</taxon>
        <taxon>Trypetheliales</taxon>
        <taxon>Trypetheliaceae</taxon>
        <taxon>Viridothelium</taxon>
    </lineage>
</organism>
<dbReference type="GO" id="GO:0006572">
    <property type="term" value="P:L-tyrosine catabolic process"/>
    <property type="evidence" value="ECO:0007669"/>
    <property type="project" value="UniProtKB-UniRule"/>
</dbReference>
<evidence type="ECO:0000256" key="2">
    <source>
        <dbReference type="ARBA" id="ARBA00010211"/>
    </source>
</evidence>
<comment type="similarity">
    <text evidence="2 13">Belongs to the FAH family.</text>
</comment>
<proteinExistence type="inferred from homology"/>
<reference evidence="16" key="1">
    <citation type="journal article" date="2020" name="Stud. Mycol.">
        <title>101 Dothideomycetes genomes: a test case for predicting lifestyles and emergence of pathogens.</title>
        <authorList>
            <person name="Haridas S."/>
            <person name="Albert R."/>
            <person name="Binder M."/>
            <person name="Bloem J."/>
            <person name="Labutti K."/>
            <person name="Salamov A."/>
            <person name="Andreopoulos B."/>
            <person name="Baker S."/>
            <person name="Barry K."/>
            <person name="Bills G."/>
            <person name="Bluhm B."/>
            <person name="Cannon C."/>
            <person name="Castanera R."/>
            <person name="Culley D."/>
            <person name="Daum C."/>
            <person name="Ezra D."/>
            <person name="Gonzalez J."/>
            <person name="Henrissat B."/>
            <person name="Kuo A."/>
            <person name="Liang C."/>
            <person name="Lipzen A."/>
            <person name="Lutzoni F."/>
            <person name="Magnuson J."/>
            <person name="Mondo S."/>
            <person name="Nolan M."/>
            <person name="Ohm R."/>
            <person name="Pangilinan J."/>
            <person name="Park H.-J."/>
            <person name="Ramirez L."/>
            <person name="Alfaro M."/>
            <person name="Sun H."/>
            <person name="Tritt A."/>
            <person name="Yoshinaga Y."/>
            <person name="Zwiers L.-H."/>
            <person name="Turgeon B."/>
            <person name="Goodwin S."/>
            <person name="Spatafora J."/>
            <person name="Crous P."/>
            <person name="Grigoriev I."/>
        </authorList>
    </citation>
    <scope>NUCLEOTIDE SEQUENCE</scope>
    <source>
        <strain evidence="16">Tuck. ex Michener</strain>
    </source>
</reference>
<dbReference type="UniPathway" id="UPA00139">
    <property type="reaction ID" value="UER00341"/>
</dbReference>
<feature type="binding site" evidence="11">
    <location>
        <position position="227"/>
    </location>
    <ligand>
        <name>substrate</name>
    </ligand>
</feature>
<keyword evidence="8 13" id="KW-0828">Tyrosine catabolism</keyword>
<keyword evidence="17" id="KW-1185">Reference proteome</keyword>
<evidence type="ECO:0000256" key="3">
    <source>
        <dbReference type="ARBA" id="ARBA00012094"/>
    </source>
</evidence>
<evidence type="ECO:0000256" key="1">
    <source>
        <dbReference type="ARBA" id="ARBA00004782"/>
    </source>
</evidence>
<evidence type="ECO:0000256" key="11">
    <source>
        <dbReference type="PIRSR" id="PIRSR605959-2"/>
    </source>
</evidence>
<feature type="binding site" evidence="11">
    <location>
        <position position="343"/>
    </location>
    <ligand>
        <name>substrate</name>
    </ligand>
</feature>
<keyword evidence="4 12" id="KW-0479">Metal-binding</keyword>
<dbReference type="Pfam" id="PF01557">
    <property type="entry name" value="FAA_hydrolase"/>
    <property type="match status" value="1"/>
</dbReference>
<dbReference type="GO" id="GO:0004334">
    <property type="term" value="F:fumarylacetoacetase activity"/>
    <property type="evidence" value="ECO:0007669"/>
    <property type="project" value="UniProtKB-UniRule"/>
</dbReference>
<evidence type="ECO:0000259" key="15">
    <source>
        <dbReference type="Pfam" id="PF09298"/>
    </source>
</evidence>
<keyword evidence="9 13" id="KW-0585">Phenylalanine catabolism</keyword>
<feature type="domain" description="Fumarylacetoacetase-like C-terminal" evidence="14">
    <location>
        <begin position="115"/>
        <end position="403"/>
    </location>
</feature>
<dbReference type="EMBL" id="ML991846">
    <property type="protein sequence ID" value="KAF2230156.1"/>
    <property type="molecule type" value="Genomic_DNA"/>
</dbReference>
<dbReference type="SUPFAM" id="SSF63433">
    <property type="entry name" value="Fumarylacetoacetate hydrolase, FAH, N-terminal domain"/>
    <property type="match status" value="1"/>
</dbReference>
<dbReference type="Pfam" id="PF09298">
    <property type="entry name" value="FAA_hydrolase_N"/>
    <property type="match status" value="1"/>
</dbReference>
<dbReference type="OrthoDB" id="9971669at2759"/>
<keyword evidence="6 12" id="KW-0106">Calcium</keyword>
<dbReference type="GO" id="GO:0006559">
    <property type="term" value="P:L-phenylalanine catabolic process"/>
    <property type="evidence" value="ECO:0007669"/>
    <property type="project" value="UniProtKB-UniRule"/>
</dbReference>
<keyword evidence="7 12" id="KW-0460">Magnesium</keyword>
<evidence type="ECO:0000313" key="16">
    <source>
        <dbReference type="EMBL" id="KAF2230156.1"/>
    </source>
</evidence>
<evidence type="ECO:0000313" key="17">
    <source>
        <dbReference type="Proteomes" id="UP000800092"/>
    </source>
</evidence>
<feature type="binding site" evidence="12">
    <location>
        <position position="244"/>
    </location>
    <ligand>
        <name>Mg(2+)</name>
        <dbReference type="ChEBI" id="CHEBI:18420"/>
    </ligand>
</feature>
<accession>A0A6A6GWJ6</accession>
<comment type="cofactor">
    <cofactor evidence="13">
        <name>Mg(2+)</name>
        <dbReference type="ChEBI" id="CHEBI:18420"/>
    </cofactor>
    <cofactor evidence="13">
        <name>Ca(2+)</name>
        <dbReference type="ChEBI" id="CHEBI:29108"/>
    </cofactor>
</comment>
<protein>
    <recommendedName>
        <fullName evidence="3 13">Fumarylacetoacetase</fullName>
        <ecNumber evidence="3 13">3.7.1.2</ecNumber>
    </recommendedName>
    <alternativeName>
        <fullName evidence="13">Fumarylacetoacetate hydrolase</fullName>
    </alternativeName>
</protein>
<dbReference type="GO" id="GO:0046872">
    <property type="term" value="F:metal ion binding"/>
    <property type="evidence" value="ECO:0007669"/>
    <property type="project" value="UniProtKB-UniRule"/>
</dbReference>
<dbReference type="AlphaFoldDB" id="A0A6A6GWJ6"/>
<dbReference type="GO" id="GO:1902000">
    <property type="term" value="P:homogentisate catabolic process"/>
    <property type="evidence" value="ECO:0007669"/>
    <property type="project" value="TreeGrafter"/>
</dbReference>
<feature type="binding site" evidence="12">
    <location>
        <position position="188"/>
    </location>
    <ligand>
        <name>Ca(2+)</name>
        <dbReference type="ChEBI" id="CHEBI:29108"/>
    </ligand>
</feature>
<dbReference type="SUPFAM" id="SSF56529">
    <property type="entry name" value="FAH"/>
    <property type="match status" value="1"/>
</dbReference>
<evidence type="ECO:0000256" key="8">
    <source>
        <dbReference type="ARBA" id="ARBA00022878"/>
    </source>
</evidence>
<evidence type="ECO:0000256" key="7">
    <source>
        <dbReference type="ARBA" id="ARBA00022842"/>
    </source>
</evidence>
<feature type="binding site" evidence="12">
    <location>
        <position position="220"/>
    </location>
    <ligand>
        <name>Mg(2+)</name>
        <dbReference type="ChEBI" id="CHEBI:18420"/>
    </ligand>
</feature>
<feature type="active site" description="Proton acceptor" evidence="10">
    <location>
        <position position="123"/>
    </location>
</feature>
<dbReference type="Gene3D" id="3.90.850.10">
    <property type="entry name" value="Fumarylacetoacetase-like, C-terminal domain"/>
    <property type="match status" value="1"/>
</dbReference>
<keyword evidence="5 13" id="KW-0378">Hydrolase</keyword>
<feature type="binding site" evidence="12">
    <location>
        <position position="220"/>
    </location>
    <ligand>
        <name>Ca(2+)</name>
        <dbReference type="ChEBI" id="CHEBI:29108"/>
    </ligand>
</feature>
<dbReference type="InterPro" id="IPR036663">
    <property type="entry name" value="Fumarylacetoacetase_C_sf"/>
</dbReference>
<feature type="binding site" evidence="12">
    <location>
        <position position="116"/>
    </location>
    <ligand>
        <name>Ca(2+)</name>
        <dbReference type="ChEBI" id="CHEBI:29108"/>
    </ligand>
</feature>
<sequence>MPSEYAHHFGINNIPYGIASSSKHPPSVVTRLQDSVLFLDPLARTGLLSGHFGGEVLETFGKPTLNSLATLPKDDLKVLRSALQGILKNLEKLQGCVEPIENVRMHLPVEVGDFTDFSCSADHMLNAGESVTGLRNLPPSFRYLPVGYISRASGVKVSGTPFHRPWGQYRKDGSVVWAPTEQLDYELEMACIIGKPSKFGTRVKVEDTAEHIFGIVILNDWSARDIQSLEMPPLGPMNSKSFCTSVSPWVINPEALAPFRSTGNVPAREEPPNGVMTHFSGPGREGYSVDLTASVVSPKDKDSKTILCRSNLSTMYWTFEDLIAHQTCNGAFLRTGDILATGTVTGKEKKTSHGCLLELTAGGKQSYGLNNGETRTYLEDGDSVILDGISGEGVGFGDCTGTVLPAQKD</sequence>
<dbReference type="InterPro" id="IPR036462">
    <property type="entry name" value="Fumarylacetoacetase_N_sf"/>
</dbReference>
<dbReference type="InterPro" id="IPR005959">
    <property type="entry name" value="Fumarylacetoacetase"/>
</dbReference>
<evidence type="ECO:0000256" key="13">
    <source>
        <dbReference type="RuleBase" id="RU366008"/>
    </source>
</evidence>
<evidence type="ECO:0000256" key="6">
    <source>
        <dbReference type="ARBA" id="ARBA00022837"/>
    </source>
</evidence>
<dbReference type="InterPro" id="IPR011234">
    <property type="entry name" value="Fumarylacetoacetase-like_C"/>
</dbReference>
<evidence type="ECO:0000256" key="10">
    <source>
        <dbReference type="PIRSR" id="PIRSR605959-1"/>
    </source>
</evidence>
<feature type="domain" description="Fumarylacetoacetase N-terminal" evidence="15">
    <location>
        <begin position="12"/>
        <end position="108"/>
    </location>
</feature>
<feature type="binding site" evidence="12">
    <location>
        <position position="186"/>
    </location>
    <ligand>
        <name>Ca(2+)</name>
        <dbReference type="ChEBI" id="CHEBI:29108"/>
    </ligand>
</feature>
<feature type="binding site" evidence="12">
    <location>
        <position position="240"/>
    </location>
    <ligand>
        <name>Mg(2+)</name>
        <dbReference type="ChEBI" id="CHEBI:18420"/>
    </ligand>
</feature>
<evidence type="ECO:0000256" key="9">
    <source>
        <dbReference type="ARBA" id="ARBA00023232"/>
    </source>
</evidence>
<dbReference type="PANTHER" id="PTHR43069:SF5">
    <property type="entry name" value="FUMARYLACETOACETASE"/>
    <property type="match status" value="1"/>
</dbReference>
<evidence type="ECO:0000256" key="12">
    <source>
        <dbReference type="PIRSR" id="PIRSR605959-3"/>
    </source>
</evidence>
<evidence type="ECO:0000256" key="5">
    <source>
        <dbReference type="ARBA" id="ARBA00022801"/>
    </source>
</evidence>
<evidence type="ECO:0000259" key="14">
    <source>
        <dbReference type="Pfam" id="PF01557"/>
    </source>
</evidence>
<dbReference type="InterPro" id="IPR015377">
    <property type="entry name" value="Fumarylacetoacetase_N"/>
</dbReference>
<comment type="pathway">
    <text evidence="1 13">Amino-acid degradation; L-phenylalanine degradation; acetoacetate and fumarate from L-phenylalanine: step 6/6.</text>
</comment>